<name>A0A413EZG1_BACOV</name>
<sequence>MMNRTGKRMNVVKAFCLLALLGCFIGCKDDEKRKEQAFDNSLPIEIVGFEPREVTPRTQLLIYGKNFGNDPSLINLKLGGVETRVVNCNNECIYCMVPRNAGKGTIEISIGDQAAIAPDRFTYIANTQVTTLCGYVDETGRYEVKDGPFSDCGLNSPTWLSIDPKNPNHIYMIENKSSIRLIDMEVQELTTVATVGQLNIQDPRSLCWSLTGDTLFVSNYSEGDSPIVVTMLLRSEEFKKAHPLFSGYKWVISATIHPQTGDIYFAQESDATIKRYNMATKEVETMFSVGGSWVWMYVYFHPSGDFAYVMRPREGTIFKCQFNKTTNWLELPSIYVGNWNQGYNEGIGTNVRMGVMWQGTFVKNEKYIEQHKDDIYDFYVADGELWGNHPGDLIWKVTPNAEAIRYAGRGSVAMDNSHFGYVDGDLLQEARFNGPHSIAFDEVNKIFYIGDEYNRRIRQIIVE</sequence>
<evidence type="ECO:0000313" key="3">
    <source>
        <dbReference type="EMBL" id="QDM10932.1"/>
    </source>
</evidence>
<reference evidence="3" key="2">
    <citation type="journal article" date="2018" name="Nature">
        <title>Human gut bacteria contain acquired interbacterial defence systems.</title>
        <authorList>
            <person name="Ross B.D."/>
            <person name="Verster A.J."/>
            <person name="Radey M.C."/>
            <person name="Schmidtke D.T."/>
            <person name="Pope C.E."/>
            <person name="Hoffman L.R."/>
            <person name="Hajjar A."/>
            <person name="Peterson S.B."/>
            <person name="Borenstein E."/>
            <person name="Mougous J."/>
        </authorList>
    </citation>
    <scope>NUCLEOTIDE SEQUENCE</scope>
    <source>
        <strain evidence="3">3725 D1 iv</strain>
    </source>
</reference>
<reference evidence="6" key="1">
    <citation type="journal article" date="2018" name="J. Anim. Genet.">
        <title>Acquired interbacterial defense systems protect against interspecies antagonism in the human gut microbiome.</title>
        <authorList>
            <person name="Ross B.D."/>
            <person name="Verster A.J."/>
            <person name="Radey M.C."/>
            <person name="Schmidtke D.T."/>
            <person name="Pope C.E."/>
            <person name="Hoffman L.R."/>
            <person name="Hajjar A."/>
            <person name="Peterson S.B."/>
            <person name="Borenstein E."/>
            <person name="Mougous J."/>
        </authorList>
    </citation>
    <scope>NUCLEOTIDE SEQUENCE [LARGE SCALE GENOMIC DNA]</scope>
    <source>
        <strain evidence="6">3725 D1 iv</strain>
    </source>
</reference>
<dbReference type="EMBL" id="CP041395">
    <property type="protein sequence ID" value="QDM10932.1"/>
    <property type="molecule type" value="Genomic_DNA"/>
</dbReference>
<dbReference type="EMBL" id="JAQQPO010000007">
    <property type="protein sequence ID" value="MDC7958084.1"/>
    <property type="molecule type" value="Genomic_DNA"/>
</dbReference>
<dbReference type="Proteomes" id="UP001215078">
    <property type="component" value="Unassembled WGS sequence"/>
</dbReference>
<dbReference type="SUPFAM" id="SSF81296">
    <property type="entry name" value="E set domains"/>
    <property type="match status" value="1"/>
</dbReference>
<dbReference type="SUPFAM" id="SSF75011">
    <property type="entry name" value="3-carboxy-cis,cis-mucoante lactonizing enzyme"/>
    <property type="match status" value="1"/>
</dbReference>
<reference evidence="4 5" key="3">
    <citation type="submission" date="2018-08" db="EMBL/GenBank/DDBJ databases">
        <title>A genome reference for cultivated species of the human gut microbiota.</title>
        <authorList>
            <person name="Zou Y."/>
            <person name="Xue W."/>
            <person name="Luo G."/>
        </authorList>
    </citation>
    <scope>NUCLEOTIDE SEQUENCE [LARGE SCALE GENOMIC DNA]</scope>
    <source>
        <strain evidence="4 5">AF04-46</strain>
    </source>
</reference>
<feature type="domain" description="IPT/TIG" evidence="1">
    <location>
        <begin position="46"/>
        <end position="123"/>
    </location>
</feature>
<dbReference type="RefSeq" id="WP_032845065.1">
    <property type="nucleotide sequence ID" value="NZ_CAKJZI010000002.1"/>
</dbReference>
<dbReference type="Gene3D" id="2.120.10.30">
    <property type="entry name" value="TolB, C-terminal domain"/>
    <property type="match status" value="1"/>
</dbReference>
<dbReference type="CDD" id="cd00603">
    <property type="entry name" value="IPT_PCSR"/>
    <property type="match status" value="1"/>
</dbReference>
<dbReference type="AlphaFoldDB" id="A0A413EZG1"/>
<dbReference type="EMBL" id="QSBI01000001">
    <property type="protein sequence ID" value="RGX13481.1"/>
    <property type="molecule type" value="Genomic_DNA"/>
</dbReference>
<reference evidence="2" key="5">
    <citation type="submission" date="2022-10" db="EMBL/GenBank/DDBJ databases">
        <title>Human gut microbiome strain richness.</title>
        <authorList>
            <person name="Chen-Liaw A."/>
        </authorList>
    </citation>
    <scope>NUCLEOTIDE SEQUENCE</scope>
    <source>
        <strain evidence="2">RTP21484st1_H8_RTP21484_190118</strain>
    </source>
</reference>
<evidence type="ECO:0000313" key="5">
    <source>
        <dbReference type="Proteomes" id="UP000286031"/>
    </source>
</evidence>
<proteinExistence type="predicted"/>
<evidence type="ECO:0000313" key="6">
    <source>
        <dbReference type="Proteomes" id="UP000318823"/>
    </source>
</evidence>
<reference evidence="3" key="4">
    <citation type="submission" date="2019-07" db="EMBL/GenBank/DDBJ databases">
        <authorList>
            <person name="Ross B.D."/>
            <person name="Verster A.J."/>
            <person name="Radey M.C."/>
            <person name="Schmidtke D.T."/>
            <person name="Pope C.E."/>
            <person name="Hoffman L.R."/>
            <person name="Hajjar A."/>
            <person name="Peterson S.B."/>
            <person name="Borenstein E."/>
            <person name="Mougous J.D."/>
        </authorList>
    </citation>
    <scope>NUCLEOTIDE SEQUENCE</scope>
    <source>
        <strain evidence="3">3725 D1 iv</strain>
    </source>
</reference>
<gene>
    <name evidence="4" type="ORF">DWV35_01605</name>
    <name evidence="3" type="ORF">DYI28_20760</name>
    <name evidence="2" type="ORF">PQ628_07655</name>
</gene>
<accession>A0A413EZG1</accession>
<evidence type="ECO:0000259" key="1">
    <source>
        <dbReference type="Pfam" id="PF01833"/>
    </source>
</evidence>
<evidence type="ECO:0000313" key="4">
    <source>
        <dbReference type="EMBL" id="RGX13481.1"/>
    </source>
</evidence>
<dbReference type="Gene3D" id="2.60.40.10">
    <property type="entry name" value="Immunoglobulins"/>
    <property type="match status" value="1"/>
</dbReference>
<dbReference type="InterPro" id="IPR014756">
    <property type="entry name" value="Ig_E-set"/>
</dbReference>
<dbReference type="Proteomes" id="UP000286031">
    <property type="component" value="Unassembled WGS sequence"/>
</dbReference>
<dbReference type="PANTHER" id="PTHR13833">
    <property type="match status" value="1"/>
</dbReference>
<dbReference type="Pfam" id="PF01833">
    <property type="entry name" value="TIG"/>
    <property type="match status" value="1"/>
</dbReference>
<organism evidence="4 5">
    <name type="scientific">Bacteroides ovatus</name>
    <dbReference type="NCBI Taxonomy" id="28116"/>
    <lineage>
        <taxon>Bacteria</taxon>
        <taxon>Pseudomonadati</taxon>
        <taxon>Bacteroidota</taxon>
        <taxon>Bacteroidia</taxon>
        <taxon>Bacteroidales</taxon>
        <taxon>Bacteroidaceae</taxon>
        <taxon>Bacteroides</taxon>
    </lineage>
</organism>
<dbReference type="InterPro" id="IPR002909">
    <property type="entry name" value="IPT_dom"/>
</dbReference>
<dbReference type="Proteomes" id="UP000318823">
    <property type="component" value="Chromosome"/>
</dbReference>
<dbReference type="PANTHER" id="PTHR13833:SF71">
    <property type="entry name" value="NHL DOMAIN-CONTAINING PROTEIN"/>
    <property type="match status" value="1"/>
</dbReference>
<evidence type="ECO:0000313" key="2">
    <source>
        <dbReference type="EMBL" id="MDC7958084.1"/>
    </source>
</evidence>
<dbReference type="InterPro" id="IPR011042">
    <property type="entry name" value="6-blade_b-propeller_TolB-like"/>
</dbReference>
<protein>
    <submittedName>
        <fullName evidence="4">IPT/TIG domain protein</fullName>
    </submittedName>
    <submittedName>
        <fullName evidence="2">IPT/TIG domain-containing protein</fullName>
    </submittedName>
</protein>
<dbReference type="InterPro" id="IPR013783">
    <property type="entry name" value="Ig-like_fold"/>
</dbReference>